<keyword evidence="3" id="KW-1185">Reference proteome</keyword>
<comment type="caution">
    <text evidence="2">The sequence shown here is derived from an EMBL/GenBank/DDBJ whole genome shotgun (WGS) entry which is preliminary data.</text>
</comment>
<sequence length="93" mass="10687">MLDVNVKTKDVRVKIPVPYLILEMGISLFSSKLLQRRLTIWTQMKMKDNPTVLLLPALNKKTLKPILKELKRHKGLTLVHITSKDGSEVKIKL</sequence>
<name>A0ABU6MAJ3_9BACI</name>
<evidence type="ECO:0000256" key="1">
    <source>
        <dbReference type="SAM" id="Phobius"/>
    </source>
</evidence>
<dbReference type="Proteomes" id="UP001341444">
    <property type="component" value="Unassembled WGS sequence"/>
</dbReference>
<dbReference type="EMBL" id="JARMAB010000002">
    <property type="protein sequence ID" value="MED1201685.1"/>
    <property type="molecule type" value="Genomic_DNA"/>
</dbReference>
<keyword evidence="1" id="KW-0812">Transmembrane</keyword>
<keyword evidence="1" id="KW-1133">Transmembrane helix</keyword>
<accession>A0ABU6MAJ3</accession>
<protein>
    <submittedName>
        <fullName evidence="2">Uncharacterized protein</fullName>
    </submittedName>
</protein>
<gene>
    <name evidence="2" type="ORF">P4T90_01110</name>
</gene>
<reference evidence="2 3" key="1">
    <citation type="submission" date="2023-03" db="EMBL/GenBank/DDBJ databases">
        <title>Bacillus Genome Sequencing.</title>
        <authorList>
            <person name="Dunlap C."/>
        </authorList>
    </citation>
    <scope>NUCLEOTIDE SEQUENCE [LARGE SCALE GENOMIC DNA]</scope>
    <source>
        <strain evidence="2 3">B-23453</strain>
    </source>
</reference>
<dbReference type="RefSeq" id="WP_066263540.1">
    <property type="nucleotide sequence ID" value="NZ_JARMAB010000002.1"/>
</dbReference>
<feature type="transmembrane region" description="Helical" evidence="1">
    <location>
        <begin position="15"/>
        <end position="34"/>
    </location>
</feature>
<evidence type="ECO:0000313" key="2">
    <source>
        <dbReference type="EMBL" id="MED1201685.1"/>
    </source>
</evidence>
<evidence type="ECO:0000313" key="3">
    <source>
        <dbReference type="Proteomes" id="UP001341444"/>
    </source>
</evidence>
<proteinExistence type="predicted"/>
<organism evidence="2 3">
    <name type="scientific">Heyndrickxia acidicola</name>
    <dbReference type="NCBI Taxonomy" id="209389"/>
    <lineage>
        <taxon>Bacteria</taxon>
        <taxon>Bacillati</taxon>
        <taxon>Bacillota</taxon>
        <taxon>Bacilli</taxon>
        <taxon>Bacillales</taxon>
        <taxon>Bacillaceae</taxon>
        <taxon>Heyndrickxia</taxon>
    </lineage>
</organism>
<keyword evidence="1" id="KW-0472">Membrane</keyword>